<keyword evidence="1" id="KW-0472">Membrane</keyword>
<organism evidence="2 3">
    <name type="scientific">Dermatophagoides pteronyssinus</name>
    <name type="common">European house dust mite</name>
    <dbReference type="NCBI Taxonomy" id="6956"/>
    <lineage>
        <taxon>Eukaryota</taxon>
        <taxon>Metazoa</taxon>
        <taxon>Ecdysozoa</taxon>
        <taxon>Arthropoda</taxon>
        <taxon>Chelicerata</taxon>
        <taxon>Arachnida</taxon>
        <taxon>Acari</taxon>
        <taxon>Acariformes</taxon>
        <taxon>Sarcoptiformes</taxon>
        <taxon>Astigmata</taxon>
        <taxon>Psoroptidia</taxon>
        <taxon>Analgoidea</taxon>
        <taxon>Pyroglyphidae</taxon>
        <taxon>Dermatophagoidinae</taxon>
        <taxon>Dermatophagoides</taxon>
    </lineage>
</organism>
<evidence type="ECO:0000313" key="2">
    <source>
        <dbReference type="Proteomes" id="UP000515146"/>
    </source>
</evidence>
<evidence type="ECO:0000256" key="1">
    <source>
        <dbReference type="SAM" id="Phobius"/>
    </source>
</evidence>
<sequence>MIEKLQKFFHLYDEKLTEIFIERNQFNYRKKHLLIIALFTFTVARILICLISYYCHINIWQYDPLFNFFIFDHPHLFQRYSIILLCALLFGMECERKIFFTNVNKLTYKLPYELSLTNTEQCKQCWIEEKDKEIILNTYILKPSNKWFEFIIPIRLYRWYRRQSNKFDYYFHFKYVDQKKLSNFKLETIPNISIESRSFLMIINFIIQQLCFISHISLGKIYHSQIFIHLFIWFDIFMFSVHFLVILHNAIILVIMVSITIIYQIFILKKINSSLRSLSLQSHRINNHPCINGIYRSSYNLNEQIMLIQLLHEHNRIVHYINVSSNDIYSKLFFRILILFLPSHILGVSALWNQLGLWYDKILISFIIFFEDFLLLPLYFIALQSKLLRCSEKNLTSIIYCIRRPLSFKIKYDNFFHCLTTEPYYGHSIANIGTITFRTMFNIMLSYVGLFIFILPKEYLLKG</sequence>
<feature type="transmembrane region" description="Helical" evidence="1">
    <location>
        <begin position="250"/>
        <end position="268"/>
    </location>
</feature>
<keyword evidence="2" id="KW-1185">Reference proteome</keyword>
<reference evidence="3" key="1">
    <citation type="submission" date="2025-08" db="UniProtKB">
        <authorList>
            <consortium name="RefSeq"/>
        </authorList>
    </citation>
    <scope>IDENTIFICATION</scope>
    <source>
        <strain evidence="3">Airmid</strain>
    </source>
</reference>
<protein>
    <submittedName>
        <fullName evidence="3">Uncharacterized protein LOC113791157</fullName>
    </submittedName>
</protein>
<dbReference type="OMA" id="CHINIWQ"/>
<accession>A0A6P6XUP0</accession>
<evidence type="ECO:0000313" key="3">
    <source>
        <dbReference type="RefSeq" id="XP_027196693.1"/>
    </source>
</evidence>
<proteinExistence type="predicted"/>
<dbReference type="InParanoid" id="A0A6P6XUP0"/>
<dbReference type="RefSeq" id="XP_027196693.1">
    <property type="nucleotide sequence ID" value="XM_027340892.1"/>
</dbReference>
<feature type="transmembrane region" description="Helical" evidence="1">
    <location>
        <begin position="332"/>
        <end position="352"/>
    </location>
</feature>
<feature type="transmembrane region" description="Helical" evidence="1">
    <location>
        <begin position="74"/>
        <end position="92"/>
    </location>
</feature>
<keyword evidence="1" id="KW-0812">Transmembrane</keyword>
<name>A0A6P6XUP0_DERPT</name>
<gene>
    <name evidence="3" type="primary">LOC113791157</name>
</gene>
<feature type="transmembrane region" description="Helical" evidence="1">
    <location>
        <begin position="364"/>
        <end position="383"/>
    </location>
</feature>
<keyword evidence="1" id="KW-1133">Transmembrane helix</keyword>
<feature type="transmembrane region" description="Helical" evidence="1">
    <location>
        <begin position="435"/>
        <end position="455"/>
    </location>
</feature>
<dbReference type="OrthoDB" id="6505367at2759"/>
<feature type="transmembrane region" description="Helical" evidence="1">
    <location>
        <begin position="33"/>
        <end position="54"/>
    </location>
</feature>
<dbReference type="AlphaFoldDB" id="A0A6P6XUP0"/>
<dbReference type="KEGG" id="dpte:113791157"/>
<dbReference type="Proteomes" id="UP000515146">
    <property type="component" value="Unplaced"/>
</dbReference>